<keyword evidence="2" id="KW-1185">Reference proteome</keyword>
<reference evidence="1 2" key="2">
    <citation type="submission" date="2018-11" db="EMBL/GenBank/DDBJ databases">
        <authorList>
            <consortium name="Pathogen Informatics"/>
        </authorList>
    </citation>
    <scope>NUCLEOTIDE SEQUENCE [LARGE SCALE GENOMIC DNA]</scope>
</reference>
<reference evidence="3" key="1">
    <citation type="submission" date="2016-06" db="UniProtKB">
        <authorList>
            <consortium name="WormBaseParasite"/>
        </authorList>
    </citation>
    <scope>IDENTIFICATION</scope>
</reference>
<evidence type="ECO:0000313" key="1">
    <source>
        <dbReference type="EMBL" id="VDK28203.1"/>
    </source>
</evidence>
<dbReference type="AlphaFoldDB" id="A0A183CVL1"/>
<proteinExistence type="predicted"/>
<gene>
    <name evidence="1" type="ORF">GPUH_LOCUS502</name>
</gene>
<protein>
    <submittedName>
        <fullName evidence="3">Transposase</fullName>
    </submittedName>
</protein>
<name>A0A183CVL1_9BILA</name>
<organism evidence="3">
    <name type="scientific">Gongylonema pulchrum</name>
    <dbReference type="NCBI Taxonomy" id="637853"/>
    <lineage>
        <taxon>Eukaryota</taxon>
        <taxon>Metazoa</taxon>
        <taxon>Ecdysozoa</taxon>
        <taxon>Nematoda</taxon>
        <taxon>Chromadorea</taxon>
        <taxon>Rhabditida</taxon>
        <taxon>Spirurina</taxon>
        <taxon>Spiruromorpha</taxon>
        <taxon>Spiruroidea</taxon>
        <taxon>Gongylonematidae</taxon>
        <taxon>Gongylonema</taxon>
    </lineage>
</organism>
<sequence length="68" mass="7606">MCPICATGTFSSVSQPYSMLAEQHGAGRVTFTIQKSDAHRMASTVILNRQLQRQHRLVRRILTACETT</sequence>
<accession>A0A183CVL1</accession>
<evidence type="ECO:0000313" key="2">
    <source>
        <dbReference type="Proteomes" id="UP000271098"/>
    </source>
</evidence>
<dbReference type="EMBL" id="UYRT01000447">
    <property type="protein sequence ID" value="VDK28203.1"/>
    <property type="molecule type" value="Genomic_DNA"/>
</dbReference>
<evidence type="ECO:0000313" key="3">
    <source>
        <dbReference type="WBParaSite" id="GPUH_0000050201-mRNA-1"/>
    </source>
</evidence>
<dbReference type="Proteomes" id="UP000271098">
    <property type="component" value="Unassembled WGS sequence"/>
</dbReference>
<dbReference type="WBParaSite" id="GPUH_0000050201-mRNA-1">
    <property type="protein sequence ID" value="GPUH_0000050201-mRNA-1"/>
    <property type="gene ID" value="GPUH_0000050201"/>
</dbReference>